<keyword evidence="3 6" id="KW-0808">Transferase</keyword>
<evidence type="ECO:0000256" key="5">
    <source>
        <dbReference type="ARBA" id="ARBA00047597"/>
    </source>
</evidence>
<dbReference type="EC" id="2.4.2.31" evidence="6"/>
<evidence type="ECO:0000256" key="6">
    <source>
        <dbReference type="RuleBase" id="RU361228"/>
    </source>
</evidence>
<evidence type="ECO:0000256" key="2">
    <source>
        <dbReference type="ARBA" id="ARBA00022676"/>
    </source>
</evidence>
<dbReference type="AlphaFoldDB" id="A0A0M0KB72"/>
<reference evidence="9" key="1">
    <citation type="journal article" date="2015" name="PLoS Genet.">
        <title>Genome Sequence and Transcriptome Analyses of Chrysochromulina tobin: Metabolic Tools for Enhanced Algal Fitness in the Prominent Order Prymnesiales (Haptophyceae).</title>
        <authorList>
            <person name="Hovde B.T."/>
            <person name="Deodato C.R."/>
            <person name="Hunsperger H.M."/>
            <person name="Ryken S.A."/>
            <person name="Yost W."/>
            <person name="Jha R.K."/>
            <person name="Patterson J."/>
            <person name="Monnat R.J. Jr."/>
            <person name="Barlow S.B."/>
            <person name="Starkenburg S.R."/>
            <person name="Cattolico R.A."/>
        </authorList>
    </citation>
    <scope>NUCLEOTIDE SEQUENCE</scope>
    <source>
        <strain evidence="9">CCMP291</strain>
    </source>
</reference>
<keyword evidence="9" id="KW-1185">Reference proteome</keyword>
<keyword evidence="2 6" id="KW-0328">Glycosyltransferase</keyword>
<name>A0A0M0KB72_9EUKA</name>
<dbReference type="GO" id="GO:0016779">
    <property type="term" value="F:nucleotidyltransferase activity"/>
    <property type="evidence" value="ECO:0007669"/>
    <property type="project" value="UniProtKB-KW"/>
</dbReference>
<organism evidence="8 9">
    <name type="scientific">Chrysochromulina tobinii</name>
    <dbReference type="NCBI Taxonomy" id="1460289"/>
    <lineage>
        <taxon>Eukaryota</taxon>
        <taxon>Haptista</taxon>
        <taxon>Haptophyta</taxon>
        <taxon>Prymnesiophyceae</taxon>
        <taxon>Prymnesiales</taxon>
        <taxon>Chrysochromulinaceae</taxon>
        <taxon>Chrysochromulina</taxon>
    </lineage>
</organism>
<sequence length="759" mass="82625">MASQQSFSAASSASAAAASAALWPVAQSEAASLARKVEQLSTEQAEARAELDKTFFLNFGKRGELANRIKALQKEGNAQANALEQTLKAEAQALERAKKAQATADEQLKVAHVNLPWADPSRATSIDVIKFLTRLDKRRQKRSFVSRDEDELAAPLRLARDFAAPEDVPLSAFVPLDGARAAILAKLSWSADIAIAFVPPAYVRYKAPAAAPAGSPSSGELLHLSDTTPRLPQTKAPAPQSESWTAAGFLGTLGIPELLAAQLVEVGGPNELGALQSLARNPDLKQELRRRLTPGIDALIDRLSSAFVQLASGAAPTAEQLQTKFMQDGAGLMAYGDLSTFFGGLEAMVGAPQPRVREAMAAEHTEQPDSHLEFTTENFGVTTTSATEWAFVAEPRSRPHGAWPVEAKLVLARKPGGSKSARLGERIAIIAHERQKRRRTPMPIAELTWRVAERGVRLQEQGEPALTLEEAFGARLYTGPLFVKYNAVLRGLDSQLLYLRCAMVRLCCSAEDAASHAEAAEEAKAKRLAEEPSFDERKPTAADEAALREHTRDAFEGAARRVNKYTTTLHALNSAIVKLSKLTKASTVYRGIHDMVLPDQFWTPNKYGVRGGIESAFMSTTLKREEAIKYAASGRSAPLIFEIQQGMIDRGADISFLSQYPFEEEILFNPLTGLEVRGSRVEGTVLVVEVKLSVNLTSLTIEQVIGKRKKMLQDMVVGVEAEVRQALRTEGLATPYGTEMVLGEFRKDVQRNELGHPFE</sequence>
<evidence type="ECO:0000256" key="7">
    <source>
        <dbReference type="SAM" id="MobiDB-lite"/>
    </source>
</evidence>
<dbReference type="OrthoDB" id="423533at2759"/>
<dbReference type="GO" id="GO:0106274">
    <property type="term" value="F:NAD+-protein-arginine ADP-ribosyltransferase activity"/>
    <property type="evidence" value="ECO:0007669"/>
    <property type="project" value="UniProtKB-EC"/>
</dbReference>
<evidence type="ECO:0000256" key="4">
    <source>
        <dbReference type="ARBA" id="ARBA00022695"/>
    </source>
</evidence>
<dbReference type="PROSITE" id="PS51996">
    <property type="entry name" value="TR_MART"/>
    <property type="match status" value="1"/>
</dbReference>
<keyword evidence="6" id="KW-0520">NAD</keyword>
<evidence type="ECO:0000313" key="9">
    <source>
        <dbReference type="Proteomes" id="UP000037460"/>
    </source>
</evidence>
<dbReference type="InterPro" id="IPR000768">
    <property type="entry name" value="ART"/>
</dbReference>
<gene>
    <name evidence="8" type="ORF">Ctob_015921</name>
</gene>
<accession>A0A0M0KB72</accession>
<keyword evidence="6" id="KW-0521">NADP</keyword>
<dbReference type="Gene3D" id="3.90.176.10">
    <property type="entry name" value="Toxin ADP-ribosyltransferase, Chain A, domain 1"/>
    <property type="match status" value="1"/>
</dbReference>
<dbReference type="EMBL" id="JWZX01000634">
    <property type="protein sequence ID" value="KOO36085.1"/>
    <property type="molecule type" value="Genomic_DNA"/>
</dbReference>
<feature type="region of interest" description="Disordered" evidence="7">
    <location>
        <begin position="213"/>
        <end position="239"/>
    </location>
</feature>
<evidence type="ECO:0000256" key="1">
    <source>
        <dbReference type="ARBA" id="ARBA00009558"/>
    </source>
</evidence>
<comment type="caution">
    <text evidence="8">The sequence shown here is derived from an EMBL/GenBank/DDBJ whole genome shotgun (WGS) entry which is preliminary data.</text>
</comment>
<evidence type="ECO:0000313" key="8">
    <source>
        <dbReference type="EMBL" id="KOO36085.1"/>
    </source>
</evidence>
<dbReference type="Proteomes" id="UP000037460">
    <property type="component" value="Unassembled WGS sequence"/>
</dbReference>
<evidence type="ECO:0000256" key="3">
    <source>
        <dbReference type="ARBA" id="ARBA00022679"/>
    </source>
</evidence>
<protein>
    <recommendedName>
        <fullName evidence="6">NAD(P)(+)--arginine ADP-ribosyltransferase</fullName>
        <ecNumber evidence="6">2.4.2.31</ecNumber>
    </recommendedName>
    <alternativeName>
        <fullName evidence="6">Mono(ADP-ribosyl)transferase</fullName>
    </alternativeName>
</protein>
<feature type="region of interest" description="Disordered" evidence="7">
    <location>
        <begin position="524"/>
        <end position="543"/>
    </location>
</feature>
<comment type="similarity">
    <text evidence="1 6">Belongs to the Arg-specific ADP-ribosyltransferase family.</text>
</comment>
<dbReference type="Pfam" id="PF01129">
    <property type="entry name" value="ART"/>
    <property type="match status" value="1"/>
</dbReference>
<dbReference type="SUPFAM" id="SSF56399">
    <property type="entry name" value="ADP-ribosylation"/>
    <property type="match status" value="1"/>
</dbReference>
<proteinExistence type="inferred from homology"/>
<comment type="catalytic activity">
    <reaction evidence="5 6">
        <text>L-arginyl-[protein] + NAD(+) = N(omega)-(ADP-D-ribosyl)-L-arginyl-[protein] + nicotinamide + H(+)</text>
        <dbReference type="Rhea" id="RHEA:19149"/>
        <dbReference type="Rhea" id="RHEA-COMP:10532"/>
        <dbReference type="Rhea" id="RHEA-COMP:15087"/>
        <dbReference type="ChEBI" id="CHEBI:15378"/>
        <dbReference type="ChEBI" id="CHEBI:17154"/>
        <dbReference type="ChEBI" id="CHEBI:29965"/>
        <dbReference type="ChEBI" id="CHEBI:57540"/>
        <dbReference type="ChEBI" id="CHEBI:142554"/>
        <dbReference type="EC" id="2.4.2.31"/>
    </reaction>
</comment>
<keyword evidence="4" id="KW-0548">Nucleotidyltransferase</keyword>